<evidence type="ECO:0000256" key="4">
    <source>
        <dbReference type="ARBA" id="ARBA00022643"/>
    </source>
</evidence>
<dbReference type="Pfam" id="PF00881">
    <property type="entry name" value="Nitroreductase"/>
    <property type="match status" value="1"/>
</dbReference>
<keyword evidence="5" id="KW-0521">NADP</keyword>
<dbReference type="RefSeq" id="WP_116686642.1">
    <property type="nucleotide sequence ID" value="NZ_CAWNYD010000002.1"/>
</dbReference>
<dbReference type="CDD" id="cd02149">
    <property type="entry name" value="NfsB-like"/>
    <property type="match status" value="1"/>
</dbReference>
<evidence type="ECO:0000313" key="9">
    <source>
        <dbReference type="Proteomes" id="UP000244906"/>
    </source>
</evidence>
<organism evidence="8 9">
    <name type="scientific">Pelagibaculum spongiae</name>
    <dbReference type="NCBI Taxonomy" id="2080658"/>
    <lineage>
        <taxon>Bacteria</taxon>
        <taxon>Pseudomonadati</taxon>
        <taxon>Pseudomonadota</taxon>
        <taxon>Gammaproteobacteria</taxon>
        <taxon>Oceanospirillales</taxon>
        <taxon>Pelagibaculum</taxon>
    </lineage>
</organism>
<gene>
    <name evidence="8" type="ORF">DC094_08290</name>
</gene>
<dbReference type="Proteomes" id="UP000244906">
    <property type="component" value="Unassembled WGS sequence"/>
</dbReference>
<evidence type="ECO:0000313" key="8">
    <source>
        <dbReference type="EMBL" id="PVZ70570.1"/>
    </source>
</evidence>
<comment type="cofactor">
    <cofactor evidence="1">
        <name>FMN</name>
        <dbReference type="ChEBI" id="CHEBI:58210"/>
    </cofactor>
</comment>
<evidence type="ECO:0000256" key="5">
    <source>
        <dbReference type="ARBA" id="ARBA00022857"/>
    </source>
</evidence>
<keyword evidence="4" id="KW-0288">FMN</keyword>
<accession>A0A2V1GX33</accession>
<dbReference type="InterPro" id="IPR000415">
    <property type="entry name" value="Nitroreductase-like"/>
</dbReference>
<dbReference type="GO" id="GO:0016491">
    <property type="term" value="F:oxidoreductase activity"/>
    <property type="evidence" value="ECO:0007669"/>
    <property type="project" value="UniProtKB-KW"/>
</dbReference>
<dbReference type="EMBL" id="QDDL01000002">
    <property type="protein sequence ID" value="PVZ70570.1"/>
    <property type="molecule type" value="Genomic_DNA"/>
</dbReference>
<dbReference type="Gene3D" id="3.40.109.10">
    <property type="entry name" value="NADH Oxidase"/>
    <property type="match status" value="1"/>
</dbReference>
<dbReference type="OrthoDB" id="9809288at2"/>
<comment type="caution">
    <text evidence="8">The sequence shown here is derived from an EMBL/GenBank/DDBJ whole genome shotgun (WGS) entry which is preliminary data.</text>
</comment>
<keyword evidence="3" id="KW-0285">Flavoprotein</keyword>
<keyword evidence="9" id="KW-1185">Reference proteome</keyword>
<dbReference type="SUPFAM" id="SSF55469">
    <property type="entry name" value="FMN-dependent nitroreductase-like"/>
    <property type="match status" value="1"/>
</dbReference>
<comment type="similarity">
    <text evidence="2">Belongs to the nitroreductase family.</text>
</comment>
<proteinExistence type="inferred from homology"/>
<protein>
    <submittedName>
        <fullName evidence="8">NAD(P)H nitroreductase</fullName>
    </submittedName>
</protein>
<feature type="domain" description="Nitroreductase" evidence="7">
    <location>
        <begin position="10"/>
        <end position="187"/>
    </location>
</feature>
<name>A0A2V1GX33_9GAMM</name>
<dbReference type="InterPro" id="IPR033878">
    <property type="entry name" value="NfsB-like"/>
</dbReference>
<keyword evidence="6" id="KW-0560">Oxidoreductase</keyword>
<evidence type="ECO:0000259" key="7">
    <source>
        <dbReference type="Pfam" id="PF00881"/>
    </source>
</evidence>
<dbReference type="InterPro" id="IPR029479">
    <property type="entry name" value="Nitroreductase"/>
</dbReference>
<evidence type="ECO:0000256" key="3">
    <source>
        <dbReference type="ARBA" id="ARBA00022630"/>
    </source>
</evidence>
<dbReference type="PANTHER" id="PTHR43673:SF2">
    <property type="entry name" value="NITROREDUCTASE"/>
    <property type="match status" value="1"/>
</dbReference>
<dbReference type="PANTHER" id="PTHR43673">
    <property type="entry name" value="NAD(P)H NITROREDUCTASE YDGI-RELATED"/>
    <property type="match status" value="1"/>
</dbReference>
<reference evidence="8 9" key="1">
    <citation type="submission" date="2018-04" db="EMBL/GenBank/DDBJ databases">
        <title>Thalassorhabdus spongiae gen. nov., sp. nov., isolated from a marine sponge in South-West Iceland.</title>
        <authorList>
            <person name="Knobloch S."/>
            <person name="Daussin A."/>
            <person name="Johannsson R."/>
            <person name="Marteinsson V.T."/>
        </authorList>
    </citation>
    <scope>NUCLEOTIDE SEQUENCE [LARGE SCALE GENOMIC DNA]</scope>
    <source>
        <strain evidence="8 9">Hp12</strain>
    </source>
</reference>
<evidence type="ECO:0000256" key="1">
    <source>
        <dbReference type="ARBA" id="ARBA00001917"/>
    </source>
</evidence>
<evidence type="ECO:0000256" key="6">
    <source>
        <dbReference type="ARBA" id="ARBA00023002"/>
    </source>
</evidence>
<evidence type="ECO:0000256" key="2">
    <source>
        <dbReference type="ARBA" id="ARBA00007118"/>
    </source>
</evidence>
<sequence>MKFDLIDQLSNRYSTKIFDANKQVPQAKIDILKESLRLSPSSINSQPWHFYIVSDPKVRSEIAAAAWDFNQPKFNDASHVFVFCAKTEFGAEDVRKIEQNVADTRGEALNQQRFEMMSAYAEGMEPGKKSEWLKQQVAMAFGQFMLSCQLLELDCCPIGGFSEEAMDQLLGLKEKGLTSVVVAAVGYRSEEDFNTVDKAAKARLSQQEVITEL</sequence>
<dbReference type="AlphaFoldDB" id="A0A2V1GX33"/>